<dbReference type="GO" id="GO:0005975">
    <property type="term" value="P:carbohydrate metabolic process"/>
    <property type="evidence" value="ECO:0007669"/>
    <property type="project" value="InterPro"/>
</dbReference>
<keyword evidence="1" id="KW-0472">Membrane</keyword>
<dbReference type="Pfam" id="PF01522">
    <property type="entry name" value="Polysacc_deac_1"/>
    <property type="match status" value="1"/>
</dbReference>
<evidence type="ECO:0000259" key="2">
    <source>
        <dbReference type="PROSITE" id="PS51677"/>
    </source>
</evidence>
<evidence type="ECO:0000313" key="4">
    <source>
        <dbReference type="Proteomes" id="UP000290649"/>
    </source>
</evidence>
<dbReference type="AlphaFoldDB" id="A0A4Q0VRE4"/>
<dbReference type="Gene3D" id="3.20.20.370">
    <property type="entry name" value="Glycoside hydrolase/deacetylase"/>
    <property type="match status" value="1"/>
</dbReference>
<dbReference type="CDD" id="cd10950">
    <property type="entry name" value="CE4_BsYlxY_like"/>
    <property type="match status" value="1"/>
</dbReference>
<dbReference type="InterPro" id="IPR050248">
    <property type="entry name" value="Polysacc_deacetylase_ArnD"/>
</dbReference>
<dbReference type="Proteomes" id="UP000290649">
    <property type="component" value="Unassembled WGS sequence"/>
</dbReference>
<dbReference type="EMBL" id="QOUX01000046">
    <property type="protein sequence ID" value="RXI97960.1"/>
    <property type="molecule type" value="Genomic_DNA"/>
</dbReference>
<evidence type="ECO:0000313" key="3">
    <source>
        <dbReference type="EMBL" id="RXI97960.1"/>
    </source>
</evidence>
<dbReference type="PANTHER" id="PTHR10587:SF80">
    <property type="entry name" value="CHITOOLIGOSACCHARIDE DEACETYLASE"/>
    <property type="match status" value="1"/>
</dbReference>
<accession>A0A4Q0VRE4</accession>
<feature type="domain" description="NodB homology" evidence="2">
    <location>
        <begin position="131"/>
        <end position="307"/>
    </location>
</feature>
<organism evidence="3 4">
    <name type="scientific">Anaerobacillus alkaliphilus</name>
    <dbReference type="NCBI Taxonomy" id="1548597"/>
    <lineage>
        <taxon>Bacteria</taxon>
        <taxon>Bacillati</taxon>
        <taxon>Bacillota</taxon>
        <taxon>Bacilli</taxon>
        <taxon>Bacillales</taxon>
        <taxon>Bacillaceae</taxon>
        <taxon>Anaerobacillus</taxon>
    </lineage>
</organism>
<comment type="caution">
    <text evidence="3">The sequence shown here is derived from an EMBL/GenBank/DDBJ whole genome shotgun (WGS) entry which is preliminary data.</text>
</comment>
<dbReference type="GO" id="GO:0016810">
    <property type="term" value="F:hydrolase activity, acting on carbon-nitrogen (but not peptide) bonds"/>
    <property type="evidence" value="ECO:0007669"/>
    <property type="project" value="InterPro"/>
</dbReference>
<dbReference type="SUPFAM" id="SSF88713">
    <property type="entry name" value="Glycoside hydrolase/deacetylase"/>
    <property type="match status" value="1"/>
</dbReference>
<dbReference type="InterPro" id="IPR011330">
    <property type="entry name" value="Glyco_hydro/deAcase_b/a-brl"/>
</dbReference>
<feature type="transmembrane region" description="Helical" evidence="1">
    <location>
        <begin position="5"/>
        <end position="23"/>
    </location>
</feature>
<dbReference type="InterPro" id="IPR002509">
    <property type="entry name" value="NODB_dom"/>
</dbReference>
<dbReference type="PANTHER" id="PTHR10587">
    <property type="entry name" value="GLYCOSYL TRANSFERASE-RELATED"/>
    <property type="match status" value="1"/>
</dbReference>
<keyword evidence="1" id="KW-0812">Transmembrane</keyword>
<keyword evidence="1" id="KW-1133">Transmembrane helix</keyword>
<dbReference type="PROSITE" id="PS51677">
    <property type="entry name" value="NODB"/>
    <property type="match status" value="1"/>
</dbReference>
<proteinExistence type="predicted"/>
<sequence length="328" mass="37035">MLKKFILQVCTFVIIMILSIGSIQNPYTSNYIQDIKRESIAVSSFNDPLFIELEHYAKQHNEPAINAVVDKVWKAIPGLNGLEVDIETSYEKMRKDGQFLENKLVYKQVPPEVHLSDLPASPIYKGNPEKQMVSFLVNVAWGNEYIPTMLKIMNAHNVKATFFLDGSWTKNNPTLAKMILDEGHEIGNHAYSHPDMKKLSNARINEEIRKTNEIINATLDVTPKWFAPPSGSFRQDVVDIAKSMQMYTILWTVDTVDWRNPEPHAMAQRVIQKVEPGSMILMHPTASSTGGLEQMITGIKAKGYQISTVTNLLSEERIGVPNEASQSY</sequence>
<dbReference type="RefSeq" id="WP_129079324.1">
    <property type="nucleotide sequence ID" value="NZ_QOUX01000046.1"/>
</dbReference>
<dbReference type="NCBIfam" id="TIGR02873">
    <property type="entry name" value="spore_ylxY"/>
    <property type="match status" value="1"/>
</dbReference>
<keyword evidence="4" id="KW-1185">Reference proteome</keyword>
<reference evidence="3 4" key="1">
    <citation type="journal article" date="2019" name="Int. J. Syst. Evol. Microbiol.">
        <title>Anaerobacillus alkaliphilus sp. nov., a novel alkaliphilic and moderately halophilic bacterium.</title>
        <authorList>
            <person name="Borsodi A.K."/>
            <person name="Aszalos J.M."/>
            <person name="Bihari P."/>
            <person name="Nagy I."/>
            <person name="Schumann P."/>
            <person name="Sproer C."/>
            <person name="Kovacs A.L."/>
            <person name="Boka K."/>
            <person name="Dobosy P."/>
            <person name="Ovari M."/>
            <person name="Szili-Kovacs T."/>
            <person name="Toth E."/>
        </authorList>
    </citation>
    <scope>NUCLEOTIDE SEQUENCE [LARGE SCALE GENOMIC DNA]</scope>
    <source>
        <strain evidence="3 4">B16-10</strain>
    </source>
</reference>
<protein>
    <recommendedName>
        <fullName evidence="2">NodB homology domain-containing protein</fullName>
    </recommendedName>
</protein>
<dbReference type="OrthoDB" id="9812065at2"/>
<dbReference type="GO" id="GO:0016020">
    <property type="term" value="C:membrane"/>
    <property type="evidence" value="ECO:0007669"/>
    <property type="project" value="TreeGrafter"/>
</dbReference>
<name>A0A4Q0VRE4_9BACI</name>
<gene>
    <name evidence="3" type="ORF">DS745_16550</name>
</gene>
<dbReference type="InterPro" id="IPR014228">
    <property type="entry name" value="Spore_polysacc_deacetyl_YlxY"/>
</dbReference>
<evidence type="ECO:0000256" key="1">
    <source>
        <dbReference type="SAM" id="Phobius"/>
    </source>
</evidence>